<name>A0A8T1MBC8_CLOSI</name>
<gene>
    <name evidence="1" type="ORF">CSKR_105823</name>
</gene>
<comment type="caution">
    <text evidence="1">The sequence shown here is derived from an EMBL/GenBank/DDBJ whole genome shotgun (WGS) entry which is preliminary data.</text>
</comment>
<organism evidence="1 2">
    <name type="scientific">Clonorchis sinensis</name>
    <name type="common">Chinese liver fluke</name>
    <dbReference type="NCBI Taxonomy" id="79923"/>
    <lineage>
        <taxon>Eukaryota</taxon>
        <taxon>Metazoa</taxon>
        <taxon>Spiralia</taxon>
        <taxon>Lophotrochozoa</taxon>
        <taxon>Platyhelminthes</taxon>
        <taxon>Trematoda</taxon>
        <taxon>Digenea</taxon>
        <taxon>Opisthorchiida</taxon>
        <taxon>Opisthorchiata</taxon>
        <taxon>Opisthorchiidae</taxon>
        <taxon>Clonorchis</taxon>
    </lineage>
</organism>
<dbReference type="Proteomes" id="UP000286415">
    <property type="component" value="Unassembled WGS sequence"/>
</dbReference>
<keyword evidence="2" id="KW-1185">Reference proteome</keyword>
<protein>
    <submittedName>
        <fullName evidence="1">Uncharacterized protein</fullName>
    </submittedName>
</protein>
<reference evidence="1 2" key="1">
    <citation type="journal article" date="2018" name="Biotechnol. Adv.">
        <title>Improved genomic resources and new bioinformatic workflow for the carcinogenic parasite Clonorchis sinensis: Biotechnological implications.</title>
        <authorList>
            <person name="Wang D."/>
            <person name="Korhonen P.K."/>
            <person name="Gasser R.B."/>
            <person name="Young N.D."/>
        </authorList>
    </citation>
    <scope>NUCLEOTIDE SEQUENCE [LARGE SCALE GENOMIC DNA]</scope>
    <source>
        <strain evidence="1">Cs-k2</strain>
    </source>
</reference>
<dbReference type="EMBL" id="NIRI02000056">
    <property type="protein sequence ID" value="KAG5446463.1"/>
    <property type="molecule type" value="Genomic_DNA"/>
</dbReference>
<reference evidence="1 2" key="2">
    <citation type="journal article" date="2021" name="Genomics">
        <title>High-quality reference genome for Clonorchis sinensis.</title>
        <authorList>
            <person name="Young N.D."/>
            <person name="Stroehlein A.J."/>
            <person name="Kinkar L."/>
            <person name="Wang T."/>
            <person name="Sohn W.M."/>
            <person name="Chang B.C.H."/>
            <person name="Kaur P."/>
            <person name="Weisz D."/>
            <person name="Dudchenko O."/>
            <person name="Aiden E.L."/>
            <person name="Korhonen P.K."/>
            <person name="Gasser R.B."/>
        </authorList>
    </citation>
    <scope>NUCLEOTIDE SEQUENCE [LARGE SCALE GENOMIC DNA]</scope>
    <source>
        <strain evidence="1">Cs-k2</strain>
    </source>
</reference>
<sequence length="206" mass="24016">MQGKSQFIDTQVLLYDQMIQFSLTRFQWHVTQCYRNRRRQRQLFMPPSAVHGKYEPQTNQCHLTNLWMDHRNCLDSPNPPGAEQCLQLESVECELELLAARSRVRNSLEISSMNIHMIVIITVTTKEMSMLSGCNDSNLSPEMSFQALTDCMVHKAVQEFNSNAEFLSIRFDHTNRYCMPLSSNDPHMEQGVRAIRMFKSVWGFMK</sequence>
<accession>A0A8T1MBC8</accession>
<evidence type="ECO:0000313" key="2">
    <source>
        <dbReference type="Proteomes" id="UP000286415"/>
    </source>
</evidence>
<evidence type="ECO:0000313" key="1">
    <source>
        <dbReference type="EMBL" id="KAG5446463.1"/>
    </source>
</evidence>
<proteinExistence type="predicted"/>